<keyword evidence="8" id="KW-1185">Reference proteome</keyword>
<dbReference type="Gene3D" id="3.20.19.10">
    <property type="entry name" value="Aconitase, domain 4"/>
    <property type="match status" value="1"/>
</dbReference>
<dbReference type="InterPro" id="IPR001030">
    <property type="entry name" value="Acoase/IPM_deHydtase_lsu_aba"/>
</dbReference>
<dbReference type="Gene3D" id="3.30.499.10">
    <property type="entry name" value="Aconitase, domain 3"/>
    <property type="match status" value="2"/>
</dbReference>
<evidence type="ECO:0000256" key="3">
    <source>
        <dbReference type="ARBA" id="ARBA00023014"/>
    </source>
</evidence>
<dbReference type="InterPro" id="IPR015931">
    <property type="entry name" value="Acnase/IPM_dHydase_lsu_aba_1/3"/>
</dbReference>
<feature type="domain" description="Aconitase B swivel" evidence="5">
    <location>
        <begin position="181"/>
        <end position="407"/>
    </location>
</feature>
<dbReference type="GO" id="GO:0046872">
    <property type="term" value="F:metal ion binding"/>
    <property type="evidence" value="ECO:0007669"/>
    <property type="project" value="UniProtKB-KW"/>
</dbReference>
<dbReference type="InterPro" id="IPR015933">
    <property type="entry name" value="Aconitase_B_HEAT-like_dom"/>
</dbReference>
<dbReference type="SUPFAM" id="SSF53732">
    <property type="entry name" value="Aconitase iron-sulfur domain"/>
    <property type="match status" value="1"/>
</dbReference>
<accession>A0A2H1E954</accession>
<keyword evidence="1" id="KW-0479">Metal-binding</keyword>
<evidence type="ECO:0000256" key="2">
    <source>
        <dbReference type="ARBA" id="ARBA00023004"/>
    </source>
</evidence>
<evidence type="ECO:0000313" key="8">
    <source>
        <dbReference type="Proteomes" id="UP000231564"/>
    </source>
</evidence>
<reference evidence="7 8" key="1">
    <citation type="submission" date="2016-11" db="EMBL/GenBank/DDBJ databases">
        <authorList>
            <person name="Jaros S."/>
            <person name="Januszkiewicz K."/>
            <person name="Wedrychowicz H."/>
        </authorList>
    </citation>
    <scope>NUCLEOTIDE SEQUENCE [LARGE SCALE GENOMIC DNA]</scope>
    <source>
        <strain evidence="7">NCIMB 2154T</strain>
    </source>
</reference>
<dbReference type="GO" id="GO:0047456">
    <property type="term" value="F:2-methylisocitrate dehydratase activity"/>
    <property type="evidence" value="ECO:0007669"/>
    <property type="project" value="UniProtKB-EC"/>
</dbReference>
<proteinExistence type="predicted"/>
<evidence type="ECO:0000259" key="5">
    <source>
        <dbReference type="Pfam" id="PF06434"/>
    </source>
</evidence>
<dbReference type="STRING" id="1349785.GCA_000509405_00476"/>
<keyword evidence="7" id="KW-0456">Lyase</keyword>
<dbReference type="OrthoDB" id="9758061at2"/>
<dbReference type="GO" id="GO:0019629">
    <property type="term" value="P:propionate catabolic process, 2-methylcitrate cycle"/>
    <property type="evidence" value="ECO:0007669"/>
    <property type="project" value="TreeGrafter"/>
</dbReference>
<feature type="domain" description="Aconitase B HEAT-like" evidence="6">
    <location>
        <begin position="6"/>
        <end position="162"/>
    </location>
</feature>
<dbReference type="EC" id="4.2.1.3" evidence="7"/>
<dbReference type="KEGG" id="tmar:MARIT_1332"/>
<evidence type="ECO:0000259" key="4">
    <source>
        <dbReference type="Pfam" id="PF00330"/>
    </source>
</evidence>
<dbReference type="InterPro" id="IPR015929">
    <property type="entry name" value="Aconitase_B_swivel"/>
</dbReference>
<keyword evidence="2" id="KW-0408">Iron</keyword>
<dbReference type="PANTHER" id="PTHR43160:SF4">
    <property type="entry name" value="ACONITATE HYDRATASE B"/>
    <property type="match status" value="1"/>
</dbReference>
<sequence>MSIYKDYIKEIEDRKAQGLHPKPIDGAELVSEIIKQIKEETNEYREDSLNFFIYNVLPGTTSAAAVKAKFLKEIILGEFAVKEITAEFAFEQLSHMKGGPSVEVLLDLALGDDSEIAEAAAKVLKTQVFLYEADTERLKYAMKEGNTIAKEVIESYAKAEFFTKLPEVEEEIQVVTYVAGVGDISTDLLSPGADAHSRSDRELHGQSIFEHNKDMQKELLALKEKHPDKRVMLVAERGTMGVGSSRMSGVNNVALWTGISSSPYVPFINIAPVIAGTNGIAPIFLTTVGVTGGIGIDLKNWVKQKDEKGNTIVDEDGEPVLKQVYSVETGTVFTINTKSKKLYSGEKELKDISTALTPQKMEFIKAGGSYAVVFGKKLQTFACKALGIEVPQVYAPSKEISIEGQGLTAVEKIFNKNAVGTTPGKVLHTGSNVRVEVNIVGSQDTTGLMTSQELEMMAATIISPIVDAGYQSGCHTASVWDDKSKANIPRLMKFMNDFGLITARDPKGKYHAMTDVIHKVLNDLAVDDWDVIIGGDSHTRMSKGVAFGADSGTVALALATGEATMPIPESVKVTFKGDMRSYMDFRDVVHATQQQMLKQFGGENVFQGRIIEVHIGTLTSDQAFTFTDWTAEMKAKASICISEDETLIESLEIARDRIQIMIDKGMDNEKQVLKGLIDKANNRIQEVKTGAKPALRPDANAKYYAEVVIDLDEIAEPMIADPDVNNEDVSKRYTHDTIRPLSYYGGTKKVDLGFIGSCMVHKGDMKILAQMLKNIEAQQGKVEFKAPLVVAPPTYNIVDELKEEGDWEVLKKYSGFEFDDNAPKGLARTKYENMLYLERPGCNLCMGNQEKAEPGDTVMATSTRLFQGRVVKDSGEKKGESLLSSTPVVVLSTVLGRTPTMEEYEAAVDGIVLTKFKPSQKKLVI</sequence>
<dbReference type="Pfam" id="PF06434">
    <property type="entry name" value="Aconitase_2_N"/>
    <property type="match status" value="1"/>
</dbReference>
<dbReference type="NCBIfam" id="NF006690">
    <property type="entry name" value="PRK09238.1"/>
    <property type="match status" value="1"/>
</dbReference>
<organism evidence="7 8">
    <name type="scientific">Tenacibaculum maritimum NCIMB 2154</name>
    <dbReference type="NCBI Taxonomy" id="1349785"/>
    <lineage>
        <taxon>Bacteria</taxon>
        <taxon>Pseudomonadati</taxon>
        <taxon>Bacteroidota</taxon>
        <taxon>Flavobacteriia</taxon>
        <taxon>Flavobacteriales</taxon>
        <taxon>Flavobacteriaceae</taxon>
        <taxon>Tenacibaculum</taxon>
    </lineage>
</organism>
<dbReference type="SUPFAM" id="SSF52016">
    <property type="entry name" value="LeuD/IlvD-like"/>
    <property type="match status" value="1"/>
</dbReference>
<dbReference type="Proteomes" id="UP000231564">
    <property type="component" value="Chromosome MARIT"/>
</dbReference>
<dbReference type="RefSeq" id="WP_100211082.1">
    <property type="nucleotide sequence ID" value="NZ_CP138495.1"/>
</dbReference>
<dbReference type="InterPro" id="IPR015932">
    <property type="entry name" value="Aconitase_dom2"/>
</dbReference>
<dbReference type="EMBL" id="LT634361">
    <property type="protein sequence ID" value="SFZ81889.1"/>
    <property type="molecule type" value="Genomic_DNA"/>
</dbReference>
<protein>
    <submittedName>
        <fullName evidence="7">Bifunctional aconitate hydratase 2 and 2-methylisocitrate dehydratase</fullName>
        <ecNumber evidence="7">4.2.1.3</ecNumber>
        <ecNumber evidence="7">4.2.1.99</ecNumber>
    </submittedName>
</protein>
<dbReference type="GO" id="GO:0003994">
    <property type="term" value="F:aconitate hydratase activity"/>
    <property type="evidence" value="ECO:0007669"/>
    <property type="project" value="UniProtKB-EC"/>
</dbReference>
<evidence type="ECO:0000259" key="6">
    <source>
        <dbReference type="Pfam" id="PF11791"/>
    </source>
</evidence>
<gene>
    <name evidence="7" type="primary">acnB</name>
    <name evidence="7" type="ORF">MARIT_1332</name>
</gene>
<dbReference type="InterPro" id="IPR015928">
    <property type="entry name" value="Aconitase/3IPM_dehydase_swvl"/>
</dbReference>
<dbReference type="SUPFAM" id="SSF74778">
    <property type="entry name" value="Aconitase B, N-terminal domain"/>
    <property type="match status" value="1"/>
</dbReference>
<dbReference type="Gene3D" id="1.25.40.310">
    <property type="entry name" value="Aconitate B, HEAT-like domain"/>
    <property type="match status" value="1"/>
</dbReference>
<keyword evidence="3" id="KW-0411">Iron-sulfur</keyword>
<dbReference type="Pfam" id="PF11791">
    <property type="entry name" value="Aconitase_B_N"/>
    <property type="match status" value="1"/>
</dbReference>
<dbReference type="InterPro" id="IPR036288">
    <property type="entry name" value="Aconitase_B_HEAT-like_dom_sf"/>
</dbReference>
<dbReference type="Pfam" id="PF00330">
    <property type="entry name" value="Aconitase"/>
    <property type="match status" value="1"/>
</dbReference>
<evidence type="ECO:0000256" key="1">
    <source>
        <dbReference type="ARBA" id="ARBA00022723"/>
    </source>
</evidence>
<evidence type="ECO:0000313" key="7">
    <source>
        <dbReference type="EMBL" id="SFZ81889.1"/>
    </source>
</evidence>
<feature type="domain" description="Aconitase/3-isopropylmalate dehydratase large subunit alpha/beta/alpha" evidence="4">
    <location>
        <begin position="411"/>
        <end position="896"/>
    </location>
</feature>
<dbReference type="GO" id="GO:0006099">
    <property type="term" value="P:tricarboxylic acid cycle"/>
    <property type="evidence" value="ECO:0007669"/>
    <property type="project" value="InterPro"/>
</dbReference>
<dbReference type="GeneID" id="47722871"/>
<dbReference type="InterPro" id="IPR050926">
    <property type="entry name" value="Aconitase/IPM_isomerase"/>
</dbReference>
<name>A0A2H1E954_9FLAO</name>
<dbReference type="InterPro" id="IPR036008">
    <property type="entry name" value="Aconitase_4Fe-4S_dom"/>
</dbReference>
<dbReference type="GO" id="GO:0005829">
    <property type="term" value="C:cytosol"/>
    <property type="evidence" value="ECO:0007669"/>
    <property type="project" value="TreeGrafter"/>
</dbReference>
<dbReference type="Gene3D" id="3.40.1060.10">
    <property type="entry name" value="Aconitase, Domain 2"/>
    <property type="match status" value="1"/>
</dbReference>
<dbReference type="EC" id="4.2.1.99" evidence="7"/>
<dbReference type="PANTHER" id="PTHR43160">
    <property type="entry name" value="ACONITATE HYDRATASE B"/>
    <property type="match status" value="1"/>
</dbReference>
<dbReference type="GO" id="GO:0051539">
    <property type="term" value="F:4 iron, 4 sulfur cluster binding"/>
    <property type="evidence" value="ECO:0007669"/>
    <property type="project" value="TreeGrafter"/>
</dbReference>
<dbReference type="AlphaFoldDB" id="A0A2H1E954"/>